<dbReference type="Proteomes" id="UP000290759">
    <property type="component" value="Unassembled WGS sequence"/>
</dbReference>
<dbReference type="EMBL" id="QYBB01000010">
    <property type="protein sequence ID" value="RYC31958.1"/>
    <property type="molecule type" value="Genomic_DNA"/>
</dbReference>
<evidence type="ECO:0000313" key="1">
    <source>
        <dbReference type="EMBL" id="RYC31958.1"/>
    </source>
</evidence>
<reference evidence="1 2" key="1">
    <citation type="submission" date="2018-12" db="EMBL/GenBank/DDBJ databases">
        <authorList>
            <person name="Grouzdev D.S."/>
            <person name="Krutkina M.S."/>
        </authorList>
    </citation>
    <scope>NUCLEOTIDE SEQUENCE [LARGE SCALE GENOMIC DNA]</scope>
    <source>
        <strain evidence="1 2">RmlP026</strain>
    </source>
</reference>
<reference evidence="1 2" key="2">
    <citation type="submission" date="2019-02" db="EMBL/GenBank/DDBJ databases">
        <title>'Lichenibacterium ramalinii' gen. nov. sp. nov., 'Lichenibacterium minor' gen. nov. sp. nov.</title>
        <authorList>
            <person name="Pankratov T."/>
        </authorList>
    </citation>
    <scope>NUCLEOTIDE SEQUENCE [LARGE SCALE GENOMIC DNA]</scope>
    <source>
        <strain evidence="1 2">RmlP026</strain>
    </source>
</reference>
<evidence type="ECO:0000313" key="2">
    <source>
        <dbReference type="Proteomes" id="UP000290759"/>
    </source>
</evidence>
<protein>
    <submittedName>
        <fullName evidence="1">DUF2948 family protein</fullName>
    </submittedName>
</protein>
<dbReference type="RefSeq" id="WP_129226453.1">
    <property type="nucleotide sequence ID" value="NZ_QYBB01000010.1"/>
</dbReference>
<dbReference type="Pfam" id="PF11164">
    <property type="entry name" value="DUF2948"/>
    <property type="match status" value="1"/>
</dbReference>
<keyword evidence="2" id="KW-1185">Reference proteome</keyword>
<comment type="caution">
    <text evidence="1">The sequence shown here is derived from an EMBL/GenBank/DDBJ whole genome shotgun (WGS) entry which is preliminary data.</text>
</comment>
<dbReference type="OrthoDB" id="9806367at2"/>
<organism evidence="1 2">
    <name type="scientific">Lichenibacterium minor</name>
    <dbReference type="NCBI Taxonomy" id="2316528"/>
    <lineage>
        <taxon>Bacteria</taxon>
        <taxon>Pseudomonadati</taxon>
        <taxon>Pseudomonadota</taxon>
        <taxon>Alphaproteobacteria</taxon>
        <taxon>Hyphomicrobiales</taxon>
        <taxon>Lichenihabitantaceae</taxon>
        <taxon>Lichenibacterium</taxon>
    </lineage>
</organism>
<gene>
    <name evidence="1" type="ORF">D3273_11065</name>
</gene>
<dbReference type="AlphaFoldDB" id="A0A4Q2U7R3"/>
<dbReference type="InterPro" id="IPR021335">
    <property type="entry name" value="DUF2948"/>
</dbReference>
<sequence>MIEAKPDAANLLPDAAPLRIAALDPEGLAILSAHLQDADIRVGDMAYLPEQRRFVLAGARFDWYAAARGGCERCGTGLHFERVTRVRRAGFDQDPDAVMTLLAISYEPTEAPAGTVMLHFNDDGAVRLDVEVLEAALSDIGPRWNCTCPPDREGVAKPAAEA</sequence>
<name>A0A4Q2U7R3_9HYPH</name>
<proteinExistence type="predicted"/>
<accession>A0A4Q2U7R3</accession>